<evidence type="ECO:0000256" key="3">
    <source>
        <dbReference type="ARBA" id="ARBA00022490"/>
    </source>
</evidence>
<sequence>MDDPAFEIEIDTNTQEILLHASNHDLAALKPFLRIPGNASVQDPETGSTPLHAAIAACGQARNIDTIGEAHTNGNGEKAEAEQNEDEGVEEADVENTKAVVKELFLSGAIWNDLDTNNETPGCLAWRLGHKELYEFCVEAGMRAEMLLGLMGKYETLESGSEEEEVVEEEEIEGRMGVQKDNAADTEGEPEPEAENLEGKAEERRDVNSADYLASTLTFADDRLLDSDNNGVMMAWETDIMTRSVASLLPPPSNTGKRILNIGFGMGIIDTMFATTKPSIHHIIEAHPSVLAKLKEPDHSFGSNWENSAPETGAYKIHIGKWQDILPTLLETGCVYDAIYFDTFGEDYSQLKDFFTEFVPGLLDSEGRFGFFNGLGADRRVCYDVYTRVVECDLNEAAMEVEWELVKVDELGEEGEGEWEGVRRRYWTLDEYRLPTCRFL</sequence>
<dbReference type="PANTHER" id="PTHR32379:SF1">
    <property type="entry name" value="GUANIDINOACETATE N-METHYLTRANSFERASE"/>
    <property type="match status" value="1"/>
</dbReference>
<dbReference type="PIRSF" id="PIRSF038148">
    <property type="entry name" value="Arginine_N-mtfrase-2"/>
    <property type="match status" value="1"/>
</dbReference>
<name>A0A9P7YSN8_9HELO</name>
<dbReference type="EMBL" id="MU251367">
    <property type="protein sequence ID" value="KAG9238697.1"/>
    <property type="molecule type" value="Genomic_DNA"/>
</dbReference>
<comment type="subcellular location">
    <subcellularLocation>
        <location evidence="8">Cytoplasm</location>
    </subcellularLocation>
    <subcellularLocation>
        <location evidence="8">Nucleus</location>
    </subcellularLocation>
</comment>
<dbReference type="PROSITE" id="PS51559">
    <property type="entry name" value="SAM_RMT2"/>
    <property type="match status" value="1"/>
</dbReference>
<keyword evidence="12" id="KW-1185">Reference proteome</keyword>
<keyword evidence="4 8" id="KW-0489">Methyltransferase</keyword>
<organism evidence="11 12">
    <name type="scientific">Amylocarpus encephaloides</name>
    <dbReference type="NCBI Taxonomy" id="45428"/>
    <lineage>
        <taxon>Eukaryota</taxon>
        <taxon>Fungi</taxon>
        <taxon>Dikarya</taxon>
        <taxon>Ascomycota</taxon>
        <taxon>Pezizomycotina</taxon>
        <taxon>Leotiomycetes</taxon>
        <taxon>Helotiales</taxon>
        <taxon>Helotiales incertae sedis</taxon>
        <taxon>Amylocarpus</taxon>
    </lineage>
</organism>
<dbReference type="InterPro" id="IPR017408">
    <property type="entry name" value="Arginine_N-MeTrfase_2"/>
</dbReference>
<dbReference type="Gene3D" id="1.25.40.20">
    <property type="entry name" value="Ankyrin repeat-containing domain"/>
    <property type="match status" value="1"/>
</dbReference>
<dbReference type="GO" id="GO:0019702">
    <property type="term" value="F:protein arginine N5-methyltransferase activity"/>
    <property type="evidence" value="ECO:0007669"/>
    <property type="project" value="TreeGrafter"/>
</dbReference>
<dbReference type="AlphaFoldDB" id="A0A9P7YSN8"/>
<evidence type="ECO:0000256" key="1">
    <source>
        <dbReference type="ARBA" id="ARBA00002207"/>
    </source>
</evidence>
<feature type="compositionally biased region" description="Acidic residues" evidence="9">
    <location>
        <begin position="184"/>
        <end position="196"/>
    </location>
</feature>
<comment type="function">
    <text evidence="1 8">S-adenosyl-L-methionine-dependent protein-arginine N-methyltransferase that methylates the delta-nitrogen atom of arginine residues to form N5-methylarginine (type IV) in target proteins. Monomethylates ribosomal protein L12.</text>
</comment>
<proteinExistence type="inferred from homology"/>
<evidence type="ECO:0000256" key="4">
    <source>
        <dbReference type="ARBA" id="ARBA00022603"/>
    </source>
</evidence>
<evidence type="ECO:0000313" key="11">
    <source>
        <dbReference type="EMBL" id="KAG9238697.1"/>
    </source>
</evidence>
<evidence type="ECO:0000256" key="5">
    <source>
        <dbReference type="ARBA" id="ARBA00022679"/>
    </source>
</evidence>
<dbReference type="InterPro" id="IPR051038">
    <property type="entry name" value="RMT2/GAMT_Mtase"/>
</dbReference>
<dbReference type="GO" id="GO:0005737">
    <property type="term" value="C:cytoplasm"/>
    <property type="evidence" value="ECO:0007669"/>
    <property type="project" value="UniProtKB-SubCell"/>
</dbReference>
<evidence type="ECO:0000313" key="12">
    <source>
        <dbReference type="Proteomes" id="UP000824998"/>
    </source>
</evidence>
<reference evidence="11" key="1">
    <citation type="journal article" date="2021" name="IMA Fungus">
        <title>Genomic characterization of three marine fungi, including Emericellopsis atlantica sp. nov. with signatures of a generalist lifestyle and marine biomass degradation.</title>
        <authorList>
            <person name="Hagestad O.C."/>
            <person name="Hou L."/>
            <person name="Andersen J.H."/>
            <person name="Hansen E.H."/>
            <person name="Altermark B."/>
            <person name="Li C."/>
            <person name="Kuhnert E."/>
            <person name="Cox R.J."/>
            <person name="Crous P.W."/>
            <person name="Spatafora J.W."/>
            <person name="Lail K."/>
            <person name="Amirebrahimi M."/>
            <person name="Lipzen A."/>
            <person name="Pangilinan J."/>
            <person name="Andreopoulos W."/>
            <person name="Hayes R.D."/>
            <person name="Ng V."/>
            <person name="Grigoriev I.V."/>
            <person name="Jackson S.A."/>
            <person name="Sutton T.D.S."/>
            <person name="Dobson A.D.W."/>
            <person name="Rama T."/>
        </authorList>
    </citation>
    <scope>NUCLEOTIDE SEQUENCE</scope>
    <source>
        <strain evidence="11">TRa018bII</strain>
    </source>
</reference>
<evidence type="ECO:0000256" key="2">
    <source>
        <dbReference type="ARBA" id="ARBA00011245"/>
    </source>
</evidence>
<comment type="subunit">
    <text evidence="2 8">Monomer.</text>
</comment>
<keyword evidence="3 8" id="KW-0963">Cytoplasm</keyword>
<feature type="region of interest" description="Disordered" evidence="9">
    <location>
        <begin position="68"/>
        <end position="94"/>
    </location>
</feature>
<feature type="domain" description="RMT2" evidence="10">
    <location>
        <begin position="205"/>
        <end position="440"/>
    </location>
</feature>
<dbReference type="SUPFAM" id="SSF48403">
    <property type="entry name" value="Ankyrin repeat"/>
    <property type="match status" value="1"/>
</dbReference>
<dbReference type="EC" id="2.1.1.-" evidence="8"/>
<dbReference type="InterPro" id="IPR029063">
    <property type="entry name" value="SAM-dependent_MTases_sf"/>
</dbReference>
<feature type="region of interest" description="Disordered" evidence="9">
    <location>
        <begin position="171"/>
        <end position="205"/>
    </location>
</feature>
<evidence type="ECO:0000256" key="8">
    <source>
        <dbReference type="PIRNR" id="PIRNR038148"/>
    </source>
</evidence>
<gene>
    <name evidence="11" type="ORF">BJ875DRAFT_25455</name>
</gene>
<dbReference type="SUPFAM" id="SSF53335">
    <property type="entry name" value="S-adenosyl-L-methionine-dependent methyltransferases"/>
    <property type="match status" value="1"/>
</dbReference>
<dbReference type="GO" id="GO:0005634">
    <property type="term" value="C:nucleus"/>
    <property type="evidence" value="ECO:0007669"/>
    <property type="project" value="UniProtKB-SubCell"/>
</dbReference>
<keyword evidence="5 8" id="KW-0808">Transferase</keyword>
<comment type="caution">
    <text evidence="11">The sequence shown here is derived from an EMBL/GenBank/DDBJ whole genome shotgun (WGS) entry which is preliminary data.</text>
</comment>
<keyword evidence="6" id="KW-0949">S-adenosyl-L-methionine</keyword>
<protein>
    <recommendedName>
        <fullName evidence="8">Arginine N-methyltransferase 2</fullName>
        <ecNumber evidence="8">2.1.1.-</ecNumber>
    </recommendedName>
</protein>
<dbReference type="Proteomes" id="UP000824998">
    <property type="component" value="Unassembled WGS sequence"/>
</dbReference>
<evidence type="ECO:0000256" key="9">
    <source>
        <dbReference type="SAM" id="MobiDB-lite"/>
    </source>
</evidence>
<evidence type="ECO:0000256" key="6">
    <source>
        <dbReference type="ARBA" id="ARBA00022691"/>
    </source>
</evidence>
<evidence type="ECO:0000259" key="10">
    <source>
        <dbReference type="PROSITE" id="PS51559"/>
    </source>
</evidence>
<comment type="similarity">
    <text evidence="8">Belongs to the class I-like SAM-binding methyltransferase superfamily. RMT2 methyltransferase family.</text>
</comment>
<dbReference type="GO" id="GO:0032259">
    <property type="term" value="P:methylation"/>
    <property type="evidence" value="ECO:0007669"/>
    <property type="project" value="UniProtKB-KW"/>
</dbReference>
<dbReference type="OrthoDB" id="19014at2759"/>
<dbReference type="InterPro" id="IPR036770">
    <property type="entry name" value="Ankyrin_rpt-contain_sf"/>
</dbReference>
<dbReference type="FunFam" id="3.40.50.150:FF:000135">
    <property type="entry name" value="Arginine N-methyltransferase 2"/>
    <property type="match status" value="1"/>
</dbReference>
<keyword evidence="7 8" id="KW-0539">Nucleus</keyword>
<dbReference type="Gene3D" id="3.40.50.150">
    <property type="entry name" value="Vaccinia Virus protein VP39"/>
    <property type="match status" value="1"/>
</dbReference>
<dbReference type="InterPro" id="IPR026480">
    <property type="entry name" value="RMT2_dom"/>
</dbReference>
<evidence type="ECO:0000256" key="7">
    <source>
        <dbReference type="ARBA" id="ARBA00023242"/>
    </source>
</evidence>
<accession>A0A9P7YSN8</accession>
<dbReference type="PANTHER" id="PTHR32379">
    <property type="entry name" value="GUANIDINOACETATE N-METHYLTRANSFERASE"/>
    <property type="match status" value="1"/>
</dbReference>
<feature type="compositionally biased region" description="Acidic residues" evidence="9">
    <location>
        <begin position="82"/>
        <end position="94"/>
    </location>
</feature>